<evidence type="ECO:0000259" key="1">
    <source>
        <dbReference type="Pfam" id="PF05171"/>
    </source>
</evidence>
<proteinExistence type="predicted"/>
<dbReference type="GO" id="GO:0006826">
    <property type="term" value="P:iron ion transport"/>
    <property type="evidence" value="ECO:0007669"/>
    <property type="project" value="InterPro"/>
</dbReference>
<dbReference type="SUPFAM" id="SSF144064">
    <property type="entry name" value="Heme iron utilization protein-like"/>
    <property type="match status" value="1"/>
</dbReference>
<dbReference type="InterPro" id="IPR053733">
    <property type="entry name" value="Heme_Transport_Util_sf"/>
</dbReference>
<comment type="caution">
    <text evidence="2">The sequence shown here is derived from an EMBL/GenBank/DDBJ whole genome shotgun (WGS) entry which is preliminary data.</text>
</comment>
<organism evidence="2 3">
    <name type="scientific">Rhizobium leucaenae</name>
    <dbReference type="NCBI Taxonomy" id="29450"/>
    <lineage>
        <taxon>Bacteria</taxon>
        <taxon>Pseudomonadati</taxon>
        <taxon>Pseudomonadota</taxon>
        <taxon>Alphaproteobacteria</taxon>
        <taxon>Hyphomicrobiales</taxon>
        <taxon>Rhizobiaceae</taxon>
        <taxon>Rhizobium/Agrobacterium group</taxon>
        <taxon>Rhizobium</taxon>
    </lineage>
</organism>
<reference evidence="2 3" key="1">
    <citation type="submission" date="2020-08" db="EMBL/GenBank/DDBJ databases">
        <title>Genomic Encyclopedia of Type Strains, Phase IV (KMG-V): Genome sequencing to study the core and pangenomes of soil and plant-associated prokaryotes.</title>
        <authorList>
            <person name="Whitman W."/>
        </authorList>
    </citation>
    <scope>NUCLEOTIDE SEQUENCE [LARGE SCALE GENOMIC DNA]</scope>
    <source>
        <strain evidence="2 3">SEMIA 492</strain>
    </source>
</reference>
<dbReference type="Gene3D" id="3.40.1570.10">
    <property type="entry name" value="HemS/ChuS/ChuX like domains"/>
    <property type="match status" value="2"/>
</dbReference>
<dbReference type="CDD" id="cd16831">
    <property type="entry name" value="HemS-like_C"/>
    <property type="match status" value="1"/>
</dbReference>
<dbReference type="InterPro" id="IPR007845">
    <property type="entry name" value="HemS/ChuX_dom"/>
</dbReference>
<sequence length="355" mass="39673">MTETTRETTRLAPADIRAFRAENSKMRERDIAARLGVSEAALVAAEVGISATRIDADAHRFLAHIASLGEVLALSRNESAVHEKIGAYENIKSGAQAAIVLGENIDLRIFPKRWAHAFAVTKTDGDQQRLSLQFFNRAGDAVHKVHLRPASNVEAYHAMVAELRLEDQSQDFVEDRSGYDNGEIDGDVSRDELRDHWSRMTDTHEFFGMLKKLKIGRQAAIRTVGDDYAWKLETNAVAEMMHASVREGLPIMCFVANDGIVQIHSGPIFNVKAMGPWINIMDPTFHLHLRQDHIAEAWAVRKPTKDGHVTSLEAYNAKGELIIQFFGKRKEGFDERPDWRAIIENLPKANASVAA</sequence>
<accession>A0A7W7EHZ0</accession>
<dbReference type="OrthoDB" id="316630at2"/>
<evidence type="ECO:0000313" key="2">
    <source>
        <dbReference type="EMBL" id="MBB4566190.1"/>
    </source>
</evidence>
<dbReference type="RefSeq" id="WP_028751870.1">
    <property type="nucleotide sequence ID" value="NZ_JACIIG010000001.1"/>
</dbReference>
<feature type="domain" description="Haemin-degrading HemS/ChuX" evidence="1">
    <location>
        <begin position="214"/>
        <end position="346"/>
    </location>
</feature>
<dbReference type="Pfam" id="PF05171">
    <property type="entry name" value="HemS"/>
    <property type="match status" value="2"/>
</dbReference>
<dbReference type="CDD" id="cd16830">
    <property type="entry name" value="HemS-like_N"/>
    <property type="match status" value="1"/>
</dbReference>
<feature type="domain" description="Haemin-degrading HemS/ChuX" evidence="1">
    <location>
        <begin position="36"/>
        <end position="163"/>
    </location>
</feature>
<evidence type="ECO:0000313" key="3">
    <source>
        <dbReference type="Proteomes" id="UP000543836"/>
    </source>
</evidence>
<name>A0A7W7EHZ0_9HYPH</name>
<protein>
    <submittedName>
        <fullName evidence="2">Putative hemin transport protein</fullName>
    </submittedName>
</protein>
<dbReference type="Proteomes" id="UP000543836">
    <property type="component" value="Unassembled WGS sequence"/>
</dbReference>
<gene>
    <name evidence="2" type="ORF">GGE60_000278</name>
</gene>
<keyword evidence="3" id="KW-1185">Reference proteome</keyword>
<dbReference type="AlphaFoldDB" id="A0A7W7EHZ0"/>
<dbReference type="EMBL" id="JACIIG010000001">
    <property type="protein sequence ID" value="MBB4566190.1"/>
    <property type="molecule type" value="Genomic_DNA"/>
</dbReference>